<evidence type="ECO:0000313" key="1">
    <source>
        <dbReference type="EMBL" id="SUZ49984.1"/>
    </source>
</evidence>
<sequence length="67" mass="8172">VLFIIVITVPPIVFLVLFVLDKKQTQHSVLRNFPYSEQFHNCFVKDFPLILNHIFYNKIKFFDYIFY</sequence>
<feature type="non-terminal residue" evidence="1">
    <location>
        <position position="1"/>
    </location>
</feature>
<reference evidence="1" key="1">
    <citation type="submission" date="2018-05" db="EMBL/GenBank/DDBJ databases">
        <authorList>
            <person name="Lanie J.A."/>
            <person name="Ng W.-L."/>
            <person name="Kazmierczak K.M."/>
            <person name="Andrzejewski T.M."/>
            <person name="Davidsen T.M."/>
            <person name="Wayne K.J."/>
            <person name="Tettelin H."/>
            <person name="Glass J.I."/>
            <person name="Rusch D."/>
            <person name="Podicherti R."/>
            <person name="Tsui H.-C.T."/>
            <person name="Winkler M.E."/>
        </authorList>
    </citation>
    <scope>NUCLEOTIDE SEQUENCE</scope>
</reference>
<organism evidence="1">
    <name type="scientific">marine metagenome</name>
    <dbReference type="NCBI Taxonomy" id="408172"/>
    <lineage>
        <taxon>unclassified sequences</taxon>
        <taxon>metagenomes</taxon>
        <taxon>ecological metagenomes</taxon>
    </lineage>
</organism>
<name>A0A381N7C8_9ZZZZ</name>
<accession>A0A381N7C8</accession>
<dbReference type="AlphaFoldDB" id="A0A381N7C8"/>
<gene>
    <name evidence="1" type="ORF">METZ01_LOCUS2838</name>
</gene>
<protein>
    <submittedName>
        <fullName evidence="1">Uncharacterized protein</fullName>
    </submittedName>
</protein>
<dbReference type="EMBL" id="UINC01000145">
    <property type="protein sequence ID" value="SUZ49984.1"/>
    <property type="molecule type" value="Genomic_DNA"/>
</dbReference>
<proteinExistence type="predicted"/>